<evidence type="ECO:0000259" key="2">
    <source>
        <dbReference type="Pfam" id="PF08239"/>
    </source>
</evidence>
<evidence type="ECO:0000256" key="1">
    <source>
        <dbReference type="SAM" id="MobiDB-lite"/>
    </source>
</evidence>
<dbReference type="Gene3D" id="2.30.30.40">
    <property type="entry name" value="SH3 Domains"/>
    <property type="match status" value="1"/>
</dbReference>
<dbReference type="Pfam" id="PF08239">
    <property type="entry name" value="SH3_3"/>
    <property type="match status" value="1"/>
</dbReference>
<dbReference type="EMBL" id="VXPY01000122">
    <property type="protein sequence ID" value="MYD91984.1"/>
    <property type="molecule type" value="Genomic_DNA"/>
</dbReference>
<gene>
    <name evidence="3" type="ORF">F4Y08_16920</name>
</gene>
<name>A0A6B1E074_9CHLR</name>
<dbReference type="InterPro" id="IPR003646">
    <property type="entry name" value="SH3-like_bac-type"/>
</dbReference>
<feature type="compositionally biased region" description="Low complexity" evidence="1">
    <location>
        <begin position="270"/>
        <end position="294"/>
    </location>
</feature>
<feature type="compositionally biased region" description="Polar residues" evidence="1">
    <location>
        <begin position="304"/>
        <end position="315"/>
    </location>
</feature>
<organism evidence="3">
    <name type="scientific">Caldilineaceae bacterium SB0662_bin_9</name>
    <dbReference type="NCBI Taxonomy" id="2605258"/>
    <lineage>
        <taxon>Bacteria</taxon>
        <taxon>Bacillati</taxon>
        <taxon>Chloroflexota</taxon>
        <taxon>Caldilineae</taxon>
        <taxon>Caldilineales</taxon>
        <taxon>Caldilineaceae</taxon>
    </lineage>
</organism>
<feature type="region of interest" description="Disordered" evidence="1">
    <location>
        <begin position="262"/>
        <end position="315"/>
    </location>
</feature>
<proteinExistence type="predicted"/>
<comment type="caution">
    <text evidence="3">The sequence shown here is derived from an EMBL/GenBank/DDBJ whole genome shotgun (WGS) entry which is preliminary data.</text>
</comment>
<protein>
    <submittedName>
        <fullName evidence="3">SH3 domain-containing protein</fullName>
    </submittedName>
</protein>
<dbReference type="AlphaFoldDB" id="A0A6B1E074"/>
<sequence length="649" mass="70851">MSRRSKLPARFLLVLLGTILILAGMTSVSLANVTEYQGGYFEVVEAGSNYAWFSITWGGCHDIDENCAVKVTGTPSATTGDPVARWIAELSNENTLDIGCGFNSASPDADRYADFENCMEVQKDGFTVHWPTVNPDEAFEITPFCKRGDEVCSVELRICFNAADCENNNYRKRPWSQMGDFWDDLLSFLKGSCLYDDDEDAVWECINDEFVDWRDDYMPRTGEYDDLVDQDEDERGFVVMDYKNNLNDVSDLSTPFRRYETLPEQNQRQSTPTAVPALTPTPTAVQPTVSTATSQDTPLPAVPVTNSTSNLRKGPGTTYQVVGQLDAGTSLTPVARNGDGTWLQLDVGVWIWASLVNNIPVDLPLAANIPQIPDPTATPEPTATPLPAFTSTPAPTAVPTATPAVNPQPTATPLKIRLFDTPQQPTPAPITPTNHGGGDGCDVSGERLTPNSLAIQGTWIDIPAAQDLMGQTCEADFEYLVAAPYMELHGWTTSPARPSLNVRGRGETVNVNLPVSNLYQGRKITCRQGAEPVETRLPITTVAVKVEYTTEAPATAWQWMRSKITGSVQKGATHFCASMFAAQGSDLTKGTDLSFDFTELDDPGRYDVTVRVCTNELLGTQYACYHSSSKGTDNGFIQMHGLVESLVAR</sequence>
<evidence type="ECO:0000313" key="3">
    <source>
        <dbReference type="EMBL" id="MYD91984.1"/>
    </source>
</evidence>
<feature type="domain" description="SH3b" evidence="2">
    <location>
        <begin position="309"/>
        <end position="353"/>
    </location>
</feature>
<accession>A0A6B1E074</accession>
<reference evidence="3" key="1">
    <citation type="submission" date="2019-09" db="EMBL/GenBank/DDBJ databases">
        <title>Characterisation of the sponge microbiome using genome-centric metagenomics.</title>
        <authorList>
            <person name="Engelberts J.P."/>
            <person name="Robbins S.J."/>
            <person name="De Goeij J.M."/>
            <person name="Aranda M."/>
            <person name="Bell S.C."/>
            <person name="Webster N.S."/>
        </authorList>
    </citation>
    <scope>NUCLEOTIDE SEQUENCE</scope>
    <source>
        <strain evidence="3">SB0662_bin_9</strain>
    </source>
</reference>